<organism evidence="6 7">
    <name type="scientific">Burkholderia gladioli</name>
    <name type="common">Pseudomonas marginata</name>
    <name type="synonym">Phytomonas marginata</name>
    <dbReference type="NCBI Taxonomy" id="28095"/>
    <lineage>
        <taxon>Bacteria</taxon>
        <taxon>Pseudomonadati</taxon>
        <taxon>Pseudomonadota</taxon>
        <taxon>Betaproteobacteria</taxon>
        <taxon>Burkholderiales</taxon>
        <taxon>Burkholderiaceae</taxon>
        <taxon>Burkholderia</taxon>
    </lineage>
</organism>
<proteinExistence type="inferred from homology"/>
<dbReference type="CDD" id="cd08440">
    <property type="entry name" value="PBP2_LTTR_like_4"/>
    <property type="match status" value="1"/>
</dbReference>
<evidence type="ECO:0000256" key="4">
    <source>
        <dbReference type="ARBA" id="ARBA00023163"/>
    </source>
</evidence>
<name>A0A2A7S5D8_BURGA</name>
<dbReference type="Pfam" id="PF03466">
    <property type="entry name" value="LysR_substrate"/>
    <property type="match status" value="1"/>
</dbReference>
<evidence type="ECO:0000313" key="7">
    <source>
        <dbReference type="Proteomes" id="UP000220629"/>
    </source>
</evidence>
<protein>
    <submittedName>
        <fullName evidence="6">LysR family transcriptional regulator</fullName>
    </submittedName>
</protein>
<feature type="domain" description="HTH lysR-type" evidence="5">
    <location>
        <begin position="3"/>
        <end position="60"/>
    </location>
</feature>
<dbReference type="GO" id="GO:0005829">
    <property type="term" value="C:cytosol"/>
    <property type="evidence" value="ECO:0007669"/>
    <property type="project" value="TreeGrafter"/>
</dbReference>
<dbReference type="SUPFAM" id="SSF46785">
    <property type="entry name" value="Winged helix' DNA-binding domain"/>
    <property type="match status" value="1"/>
</dbReference>
<gene>
    <name evidence="6" type="ORF">CRM94_29110</name>
</gene>
<dbReference type="EMBL" id="PDDY01000004">
    <property type="protein sequence ID" value="PEH38450.1"/>
    <property type="molecule type" value="Genomic_DNA"/>
</dbReference>
<reference evidence="7" key="1">
    <citation type="submission" date="2017-09" db="EMBL/GenBank/DDBJ databases">
        <title>FDA dAtabase for Regulatory Grade micrObial Sequences (FDA-ARGOS): Supporting development and validation of Infectious Disease Dx tests.</title>
        <authorList>
            <person name="Minogue T."/>
            <person name="Wolcott M."/>
            <person name="Wasieloski L."/>
            <person name="Aguilar W."/>
            <person name="Moore D."/>
            <person name="Tallon L."/>
            <person name="Sadzewicz L."/>
            <person name="Ott S."/>
            <person name="Zhao X."/>
            <person name="Nagaraj S."/>
            <person name="Vavikolanu K."/>
            <person name="Aluvathingal J."/>
            <person name="Nadendla S."/>
            <person name="Sichtig H."/>
        </authorList>
    </citation>
    <scope>NUCLEOTIDE SEQUENCE [LARGE SCALE GENOMIC DNA]</scope>
    <source>
        <strain evidence="7">FDAARGOS_390</strain>
    </source>
</reference>
<evidence type="ECO:0000256" key="2">
    <source>
        <dbReference type="ARBA" id="ARBA00023015"/>
    </source>
</evidence>
<keyword evidence="3" id="KW-0238">DNA-binding</keyword>
<comment type="similarity">
    <text evidence="1">Belongs to the LysR transcriptional regulatory family.</text>
</comment>
<dbReference type="PANTHER" id="PTHR30419">
    <property type="entry name" value="HTH-TYPE TRANSCRIPTIONAL REGULATOR YBHD"/>
    <property type="match status" value="1"/>
</dbReference>
<keyword evidence="2" id="KW-0805">Transcription regulation</keyword>
<evidence type="ECO:0000259" key="5">
    <source>
        <dbReference type="PROSITE" id="PS50931"/>
    </source>
</evidence>
<keyword evidence="4" id="KW-0804">Transcription</keyword>
<dbReference type="InterPro" id="IPR005119">
    <property type="entry name" value="LysR_subst-bd"/>
</dbReference>
<comment type="caution">
    <text evidence="6">The sequence shown here is derived from an EMBL/GenBank/DDBJ whole genome shotgun (WGS) entry which is preliminary data.</text>
</comment>
<dbReference type="InterPro" id="IPR036388">
    <property type="entry name" value="WH-like_DNA-bd_sf"/>
</dbReference>
<dbReference type="PRINTS" id="PR00039">
    <property type="entry name" value="HTHLYSR"/>
</dbReference>
<dbReference type="SUPFAM" id="SSF53850">
    <property type="entry name" value="Periplasmic binding protein-like II"/>
    <property type="match status" value="1"/>
</dbReference>
<dbReference type="FunFam" id="1.10.10.10:FF:000001">
    <property type="entry name" value="LysR family transcriptional regulator"/>
    <property type="match status" value="1"/>
</dbReference>
<dbReference type="Gene3D" id="1.10.10.10">
    <property type="entry name" value="Winged helix-like DNA-binding domain superfamily/Winged helix DNA-binding domain"/>
    <property type="match status" value="1"/>
</dbReference>
<evidence type="ECO:0000256" key="1">
    <source>
        <dbReference type="ARBA" id="ARBA00009437"/>
    </source>
</evidence>
<dbReference type="PROSITE" id="PS50931">
    <property type="entry name" value="HTH_LYSR"/>
    <property type="match status" value="1"/>
</dbReference>
<sequence length="308" mass="34165">MNFDLSDLRAFVASADFGSFRAAADSLHLSPSALSRRVEKLESALGVKLFERTTRRMDLTVAGRAFIDKARNVLTELESSLFGMEDLGRRLTGLVTIACVPSAVSFFLPDTVKRYHHAYPGIRVRLIDENSSVVFLSVARGEADFGLTYIGTQEPDIEFTPILQDPFVLACQRDHPLARKRSVSWAELAEQPDYMLLAQGSGNRTLIDHALASSVRQPNWFCEVQHVPALVSMIEAGLGIGIVPRLALPRDRHRALVSVPVTEPAVVRTLGVIRRKNRPLGVAAQHFFDMLVHPREAPRRRAKPRPAA</sequence>
<dbReference type="Proteomes" id="UP000220629">
    <property type="component" value="Unassembled WGS sequence"/>
</dbReference>
<dbReference type="Pfam" id="PF00126">
    <property type="entry name" value="HTH_1"/>
    <property type="match status" value="1"/>
</dbReference>
<dbReference type="GO" id="GO:0003677">
    <property type="term" value="F:DNA binding"/>
    <property type="evidence" value="ECO:0007669"/>
    <property type="project" value="UniProtKB-KW"/>
</dbReference>
<dbReference type="GO" id="GO:0003700">
    <property type="term" value="F:DNA-binding transcription factor activity"/>
    <property type="evidence" value="ECO:0007669"/>
    <property type="project" value="InterPro"/>
</dbReference>
<evidence type="ECO:0000256" key="3">
    <source>
        <dbReference type="ARBA" id="ARBA00023125"/>
    </source>
</evidence>
<dbReference type="AlphaFoldDB" id="A0A2A7S5D8"/>
<dbReference type="InterPro" id="IPR050950">
    <property type="entry name" value="HTH-type_LysR_regulators"/>
</dbReference>
<dbReference type="InterPro" id="IPR036390">
    <property type="entry name" value="WH_DNA-bd_sf"/>
</dbReference>
<dbReference type="Gene3D" id="3.40.190.290">
    <property type="match status" value="1"/>
</dbReference>
<evidence type="ECO:0000313" key="6">
    <source>
        <dbReference type="EMBL" id="PEH38450.1"/>
    </source>
</evidence>
<dbReference type="PANTHER" id="PTHR30419:SF8">
    <property type="entry name" value="NITROGEN ASSIMILATION TRANSCRIPTIONAL ACTIVATOR-RELATED"/>
    <property type="match status" value="1"/>
</dbReference>
<dbReference type="RefSeq" id="WP_098154033.1">
    <property type="nucleotide sequence ID" value="NZ_CADEQH010000030.1"/>
</dbReference>
<dbReference type="InterPro" id="IPR000847">
    <property type="entry name" value="LysR_HTH_N"/>
</dbReference>
<accession>A0A2A7S5D8</accession>